<dbReference type="PANTHER" id="PTHR43214">
    <property type="entry name" value="TWO-COMPONENT RESPONSE REGULATOR"/>
    <property type="match status" value="1"/>
</dbReference>
<dbReference type="PROSITE" id="PS50043">
    <property type="entry name" value="HTH_LUXR_2"/>
    <property type="match status" value="1"/>
</dbReference>
<feature type="domain" description="Response regulatory" evidence="7">
    <location>
        <begin position="144"/>
        <end position="260"/>
    </location>
</feature>
<accession>A0A917WYB8</accession>
<comment type="caution">
    <text evidence="9">The sequence shown here is derived from an EMBL/GenBank/DDBJ whole genome shotgun (WGS) entry which is preliminary data.</text>
</comment>
<keyword evidence="1 5" id="KW-0597">Phosphoprotein</keyword>
<evidence type="ECO:0000313" key="9">
    <source>
        <dbReference type="EMBL" id="GGM45135.1"/>
    </source>
</evidence>
<dbReference type="Proteomes" id="UP000642070">
    <property type="component" value="Unassembled WGS sequence"/>
</dbReference>
<dbReference type="InterPro" id="IPR058245">
    <property type="entry name" value="NreC/VraR/RcsB-like_REC"/>
</dbReference>
<reference evidence="9" key="2">
    <citation type="submission" date="2020-09" db="EMBL/GenBank/DDBJ databases">
        <authorList>
            <person name="Sun Q."/>
            <person name="Ohkuma M."/>
        </authorList>
    </citation>
    <scope>NUCLEOTIDE SEQUENCE</scope>
    <source>
        <strain evidence="9">JCM 19831</strain>
    </source>
</reference>
<dbReference type="PANTHER" id="PTHR43214:SF24">
    <property type="entry name" value="TRANSCRIPTIONAL REGULATORY PROTEIN NARL-RELATED"/>
    <property type="match status" value="1"/>
</dbReference>
<dbReference type="InterPro" id="IPR039420">
    <property type="entry name" value="WalR-like"/>
</dbReference>
<feature type="domain" description="STAS" evidence="8">
    <location>
        <begin position="1"/>
        <end position="110"/>
    </location>
</feature>
<dbReference type="PROSITE" id="PS50801">
    <property type="entry name" value="STAS"/>
    <property type="match status" value="1"/>
</dbReference>
<dbReference type="SUPFAM" id="SSF46894">
    <property type="entry name" value="C-terminal effector domain of the bipartite response regulators"/>
    <property type="match status" value="1"/>
</dbReference>
<evidence type="ECO:0000259" key="8">
    <source>
        <dbReference type="PROSITE" id="PS50801"/>
    </source>
</evidence>
<dbReference type="AlphaFoldDB" id="A0A917WYB8"/>
<evidence type="ECO:0000256" key="5">
    <source>
        <dbReference type="PROSITE-ProRule" id="PRU00169"/>
    </source>
</evidence>
<name>A0A917WYB8_9ACTN</name>
<dbReference type="Pfam" id="PF00196">
    <property type="entry name" value="GerE"/>
    <property type="match status" value="1"/>
</dbReference>
<keyword evidence="2" id="KW-0805">Transcription regulation</keyword>
<keyword evidence="4" id="KW-0804">Transcription</keyword>
<dbReference type="InterPro" id="IPR036513">
    <property type="entry name" value="STAS_dom_sf"/>
</dbReference>
<dbReference type="InterPro" id="IPR016032">
    <property type="entry name" value="Sig_transdc_resp-reg_C-effctor"/>
</dbReference>
<protein>
    <submittedName>
        <fullName evidence="9">Uncharacterized protein</fullName>
    </submittedName>
</protein>
<dbReference type="CDD" id="cd17535">
    <property type="entry name" value="REC_NarL-like"/>
    <property type="match status" value="1"/>
</dbReference>
<dbReference type="PROSITE" id="PS50110">
    <property type="entry name" value="RESPONSE_REGULATORY"/>
    <property type="match status" value="1"/>
</dbReference>
<evidence type="ECO:0000259" key="7">
    <source>
        <dbReference type="PROSITE" id="PS50110"/>
    </source>
</evidence>
<dbReference type="InterPro" id="IPR000792">
    <property type="entry name" value="Tscrpt_reg_LuxR_C"/>
</dbReference>
<dbReference type="CDD" id="cd07043">
    <property type="entry name" value="STAS_anti-anti-sigma_factors"/>
    <property type="match status" value="1"/>
</dbReference>
<dbReference type="Gene3D" id="3.30.750.24">
    <property type="entry name" value="STAS domain"/>
    <property type="match status" value="1"/>
</dbReference>
<dbReference type="CDD" id="cd06170">
    <property type="entry name" value="LuxR_C_like"/>
    <property type="match status" value="1"/>
</dbReference>
<dbReference type="Pfam" id="PF00072">
    <property type="entry name" value="Response_reg"/>
    <property type="match status" value="1"/>
</dbReference>
<reference evidence="9" key="1">
    <citation type="journal article" date="2014" name="Int. J. Syst. Evol. Microbiol.">
        <title>Complete genome sequence of Corynebacterium casei LMG S-19264T (=DSM 44701T), isolated from a smear-ripened cheese.</title>
        <authorList>
            <consortium name="US DOE Joint Genome Institute (JGI-PGF)"/>
            <person name="Walter F."/>
            <person name="Albersmeier A."/>
            <person name="Kalinowski J."/>
            <person name="Ruckert C."/>
        </authorList>
    </citation>
    <scope>NUCLEOTIDE SEQUENCE</scope>
    <source>
        <strain evidence="9">JCM 19831</strain>
    </source>
</reference>
<dbReference type="Gene3D" id="3.40.50.2300">
    <property type="match status" value="1"/>
</dbReference>
<feature type="domain" description="HTH luxR-type" evidence="6">
    <location>
        <begin position="279"/>
        <end position="344"/>
    </location>
</feature>
<dbReference type="SUPFAM" id="SSF52091">
    <property type="entry name" value="SpoIIaa-like"/>
    <property type="match status" value="1"/>
</dbReference>
<keyword evidence="3" id="KW-0238">DNA-binding</keyword>
<dbReference type="InterPro" id="IPR002645">
    <property type="entry name" value="STAS_dom"/>
</dbReference>
<dbReference type="Pfam" id="PF01740">
    <property type="entry name" value="STAS"/>
    <property type="match status" value="1"/>
</dbReference>
<dbReference type="SMART" id="SM00421">
    <property type="entry name" value="HTH_LUXR"/>
    <property type="match status" value="1"/>
</dbReference>
<dbReference type="GO" id="GO:0000160">
    <property type="term" value="P:phosphorelay signal transduction system"/>
    <property type="evidence" value="ECO:0007669"/>
    <property type="project" value="InterPro"/>
</dbReference>
<gene>
    <name evidence="9" type="ORF">GCM10007977_053330</name>
</gene>
<proteinExistence type="predicted"/>
<evidence type="ECO:0000256" key="1">
    <source>
        <dbReference type="ARBA" id="ARBA00022553"/>
    </source>
</evidence>
<evidence type="ECO:0000256" key="2">
    <source>
        <dbReference type="ARBA" id="ARBA00023015"/>
    </source>
</evidence>
<dbReference type="InterPro" id="IPR001789">
    <property type="entry name" value="Sig_transdc_resp-reg_receiver"/>
</dbReference>
<dbReference type="SMART" id="SM00448">
    <property type="entry name" value="REC"/>
    <property type="match status" value="1"/>
</dbReference>
<evidence type="ECO:0000259" key="6">
    <source>
        <dbReference type="PROSITE" id="PS50043"/>
    </source>
</evidence>
<sequence length="354" mass="37189">MELSVGVVAGHVVIAVSGELDHGSAGRVRGLLVDAAGERAGPVVLDVRGIGRMDDAGCSALVEACWTIRAPGRRLAIASPSARVRQLLVDTGVHGYFAVHDTVTAAVAPPPPPRVEPAAAKRTALRRVARTARSVSERHRVRTTVLIVDDHQLIRYGLRHVFERDAQFRVVGEAATAAEAVRQAGALQPDVIVMDLRLPDGSGLDATRALRRVSATTAIVVLSMYAGDDQLFGALEAGASAFVSKADPADVVVAAARHAASAPSAFTAANLAEAMRRRLAPEGPQLSPRERQVLHMLAEGLSVAGIAARLGTAESTAKTHIGRLYDKLGAANRAQALMTALRLGLLEAPDSDRR</sequence>
<evidence type="ECO:0000313" key="10">
    <source>
        <dbReference type="Proteomes" id="UP000642070"/>
    </source>
</evidence>
<dbReference type="EMBL" id="BMPI01000027">
    <property type="protein sequence ID" value="GGM45135.1"/>
    <property type="molecule type" value="Genomic_DNA"/>
</dbReference>
<dbReference type="PRINTS" id="PR00038">
    <property type="entry name" value="HTHLUXR"/>
</dbReference>
<organism evidence="9 10">
    <name type="scientific">Dactylosporangium sucinum</name>
    <dbReference type="NCBI Taxonomy" id="1424081"/>
    <lineage>
        <taxon>Bacteria</taxon>
        <taxon>Bacillati</taxon>
        <taxon>Actinomycetota</taxon>
        <taxon>Actinomycetes</taxon>
        <taxon>Micromonosporales</taxon>
        <taxon>Micromonosporaceae</taxon>
        <taxon>Dactylosporangium</taxon>
    </lineage>
</organism>
<feature type="modified residue" description="4-aspartylphosphate" evidence="5">
    <location>
        <position position="195"/>
    </location>
</feature>
<dbReference type="InterPro" id="IPR011006">
    <property type="entry name" value="CheY-like_superfamily"/>
</dbReference>
<evidence type="ECO:0000256" key="3">
    <source>
        <dbReference type="ARBA" id="ARBA00023125"/>
    </source>
</evidence>
<dbReference type="GO" id="GO:0003677">
    <property type="term" value="F:DNA binding"/>
    <property type="evidence" value="ECO:0007669"/>
    <property type="project" value="UniProtKB-KW"/>
</dbReference>
<dbReference type="GO" id="GO:0006355">
    <property type="term" value="P:regulation of DNA-templated transcription"/>
    <property type="evidence" value="ECO:0007669"/>
    <property type="project" value="InterPro"/>
</dbReference>
<dbReference type="SUPFAM" id="SSF52172">
    <property type="entry name" value="CheY-like"/>
    <property type="match status" value="1"/>
</dbReference>
<evidence type="ECO:0000256" key="4">
    <source>
        <dbReference type="ARBA" id="ARBA00023163"/>
    </source>
</evidence>
<keyword evidence="10" id="KW-1185">Reference proteome</keyword>